<dbReference type="Pfam" id="PF11752">
    <property type="entry name" value="DUF3309"/>
    <property type="match status" value="1"/>
</dbReference>
<sequence>MSLGTILLIILVIALLGGFSGLGGGPFYGTGYYGGGGLGLILIVVLILVLLGRL</sequence>
<evidence type="ECO:0000256" key="1">
    <source>
        <dbReference type="SAM" id="Phobius"/>
    </source>
</evidence>
<keyword evidence="1" id="KW-0472">Membrane</keyword>
<dbReference type="InterPro" id="IPR021738">
    <property type="entry name" value="DUF3309"/>
</dbReference>
<proteinExistence type="predicted"/>
<accession>A0A1I4CX21</accession>
<keyword evidence="1" id="KW-1133">Transmembrane helix</keyword>
<evidence type="ECO:0008006" key="4">
    <source>
        <dbReference type="Google" id="ProtNLM"/>
    </source>
</evidence>
<dbReference type="Proteomes" id="UP000198755">
    <property type="component" value="Unassembled WGS sequence"/>
</dbReference>
<dbReference type="AlphaFoldDB" id="A0A1I4CX21"/>
<feature type="transmembrane region" description="Helical" evidence="1">
    <location>
        <begin position="31"/>
        <end position="51"/>
    </location>
</feature>
<evidence type="ECO:0000313" key="2">
    <source>
        <dbReference type="EMBL" id="SFK85802.1"/>
    </source>
</evidence>
<dbReference type="STRING" id="1612308.SAMN05444581_1316"/>
<name>A0A1I4CX21_9HYPH</name>
<dbReference type="EMBL" id="FOSN01000031">
    <property type="protein sequence ID" value="SFK85802.1"/>
    <property type="molecule type" value="Genomic_DNA"/>
</dbReference>
<protein>
    <recommendedName>
        <fullName evidence="4">DUF3309 domain-containing protein</fullName>
    </recommendedName>
</protein>
<gene>
    <name evidence="2" type="ORF">SAMN05444581_1316</name>
</gene>
<organism evidence="2 3">
    <name type="scientific">Methylocapsa palsarum</name>
    <dbReference type="NCBI Taxonomy" id="1612308"/>
    <lineage>
        <taxon>Bacteria</taxon>
        <taxon>Pseudomonadati</taxon>
        <taxon>Pseudomonadota</taxon>
        <taxon>Alphaproteobacteria</taxon>
        <taxon>Hyphomicrobiales</taxon>
        <taxon>Beijerinckiaceae</taxon>
        <taxon>Methylocapsa</taxon>
    </lineage>
</organism>
<evidence type="ECO:0000313" key="3">
    <source>
        <dbReference type="Proteomes" id="UP000198755"/>
    </source>
</evidence>
<reference evidence="2 3" key="1">
    <citation type="submission" date="2016-10" db="EMBL/GenBank/DDBJ databases">
        <authorList>
            <person name="de Groot N.N."/>
        </authorList>
    </citation>
    <scope>NUCLEOTIDE SEQUENCE [LARGE SCALE GENOMIC DNA]</scope>
    <source>
        <strain evidence="2 3">NE2</strain>
    </source>
</reference>
<keyword evidence="1" id="KW-0812">Transmembrane</keyword>
<dbReference type="RefSeq" id="WP_091686494.1">
    <property type="nucleotide sequence ID" value="NZ_FOSN01000031.1"/>
</dbReference>
<keyword evidence="3" id="KW-1185">Reference proteome</keyword>